<feature type="chain" id="PRO_5044075991" description="Peptidase C-terminal archaeal/bacterial domain-containing protein" evidence="1">
    <location>
        <begin position="19"/>
        <end position="419"/>
    </location>
</feature>
<comment type="caution">
    <text evidence="2">The sequence shown here is derived from an EMBL/GenBank/DDBJ whole genome shotgun (WGS) entry which is preliminary data.</text>
</comment>
<dbReference type="Gene3D" id="2.60.120.380">
    <property type="match status" value="1"/>
</dbReference>
<gene>
    <name evidence="2" type="ORF">HMI49_09490</name>
</gene>
<dbReference type="PROSITE" id="PS51257">
    <property type="entry name" value="PROKAR_LIPOPROTEIN"/>
    <property type="match status" value="1"/>
</dbReference>
<evidence type="ECO:0008006" key="4">
    <source>
        <dbReference type="Google" id="ProtNLM"/>
    </source>
</evidence>
<evidence type="ECO:0000256" key="1">
    <source>
        <dbReference type="SAM" id="SignalP"/>
    </source>
</evidence>
<dbReference type="AlphaFoldDB" id="A0A3A8HZ14"/>
<keyword evidence="3" id="KW-1185">Reference proteome</keyword>
<reference evidence="2 3" key="1">
    <citation type="submission" date="2020-05" db="EMBL/GenBank/DDBJ databases">
        <authorList>
            <person name="Whitworth D."/>
        </authorList>
    </citation>
    <scope>NUCLEOTIDE SEQUENCE [LARGE SCALE GENOMIC DNA]</scope>
    <source>
        <strain evidence="2 3">AB043B</strain>
    </source>
</reference>
<protein>
    <recommendedName>
        <fullName evidence="4">Peptidase C-terminal archaeal/bacterial domain-containing protein</fullName>
    </recommendedName>
</protein>
<organism evidence="2 3">
    <name type="scientific">Corallococcus exercitus</name>
    <dbReference type="NCBI Taxonomy" id="2316736"/>
    <lineage>
        <taxon>Bacteria</taxon>
        <taxon>Pseudomonadati</taxon>
        <taxon>Myxococcota</taxon>
        <taxon>Myxococcia</taxon>
        <taxon>Myxococcales</taxon>
        <taxon>Cystobacterineae</taxon>
        <taxon>Myxococcaceae</taxon>
        <taxon>Corallococcus</taxon>
    </lineage>
</organism>
<proteinExistence type="predicted"/>
<evidence type="ECO:0000313" key="3">
    <source>
        <dbReference type="Proteomes" id="UP000563426"/>
    </source>
</evidence>
<dbReference type="EMBL" id="JABFJV010000037">
    <property type="protein sequence ID" value="NOK33428.1"/>
    <property type="molecule type" value="Genomic_DNA"/>
</dbReference>
<feature type="signal peptide" evidence="1">
    <location>
        <begin position="1"/>
        <end position="18"/>
    </location>
</feature>
<dbReference type="OrthoDB" id="5380712at2"/>
<dbReference type="RefSeq" id="WP_120526555.1">
    <property type="nucleotide sequence ID" value="NZ_JABFJV010000037.1"/>
</dbReference>
<keyword evidence="1" id="KW-0732">Signal</keyword>
<name>A0A3A8HZ14_9BACT</name>
<dbReference type="Proteomes" id="UP000563426">
    <property type="component" value="Unassembled WGS sequence"/>
</dbReference>
<evidence type="ECO:0000313" key="2">
    <source>
        <dbReference type="EMBL" id="NOK33428.1"/>
    </source>
</evidence>
<accession>A0A3A8HZ14</accession>
<sequence length="419" mass="45098">MRHAWNRLWWLVPSLLVAACGPSQESVASAEAPAEVGASTQPVLYPPPAPPSGNIVDSTAFLGPVGLNDAVQTRFTTNPQSLSFSFTVSAGAQVSLEVTHLGSSMYLDTGLFIYGPKNANGSYGTTVLAQDDDAGYGQLSKVASLTLAQGGEYLAVVSTGTGAGKQFRLALGCVNGACAQEDLFTACDLDVATRIEVCDESVVETQQVTPAQALPQCTDAQDAHNAWLSQCAVPSGQKAWCANGEAAFTSRMWPVCKDFYQRYYGAGPLPLTALEDNDAINEARATGHTFCKTGENYCDEFLWTFNVPSIAGTQATQLDWVVEGAFAALPELSSNQRVQFTRQPDLTYADFASRIAWAFPDLGQVLPQELGNGTEVPQVAHFYDDPLVAAGAHDFHNLYIVYFPVSHRTAVFWLIQHEY</sequence>